<name>A0A7U9BZ69_9GAMM</name>
<dbReference type="AlphaFoldDB" id="A0A7U9BZ69"/>
<reference evidence="1 2" key="1">
    <citation type="submission" date="2011-10" db="EMBL/GenBank/DDBJ databases">
        <authorList>
            <person name="Quillaguamn J."/>
            <person name="Guzmn D."/>
            <person name="Balderrama-Subieta A."/>
            <person name="Cardona-Ortuo C."/>
            <person name="Guevara-Martnez M."/>
            <person name="Callisaya-Quispe N."/>
        </authorList>
    </citation>
    <scope>NUCLEOTIDE SEQUENCE [LARGE SCALE GENOMIC DNA]</scope>
    <source>
        <strain evidence="1 2">LC1</strain>
    </source>
</reference>
<gene>
    <name evidence="1" type="ORF">KUC_2046</name>
</gene>
<protein>
    <submittedName>
        <fullName evidence="1">Uncharacterized protein</fullName>
    </submittedName>
</protein>
<evidence type="ECO:0000313" key="1">
    <source>
        <dbReference type="EMBL" id="EHJ92101.1"/>
    </source>
</evidence>
<organism evidence="1 2">
    <name type="scientific">Vreelandella boliviensis LC1</name>
    <dbReference type="NCBI Taxonomy" id="1072583"/>
    <lineage>
        <taxon>Bacteria</taxon>
        <taxon>Pseudomonadati</taxon>
        <taxon>Pseudomonadota</taxon>
        <taxon>Gammaproteobacteria</taxon>
        <taxon>Oceanospirillales</taxon>
        <taxon>Halomonadaceae</taxon>
        <taxon>Vreelandella</taxon>
    </lineage>
</organism>
<sequence length="41" mass="4290">MNGFINTQLVIMNHIQVPHSLDQLANGDRLVGLASTGGAGE</sequence>
<dbReference type="EMBL" id="JH393258">
    <property type="protein sequence ID" value="EHJ92101.1"/>
    <property type="molecule type" value="Genomic_DNA"/>
</dbReference>
<accession>A0A7U9BZ69</accession>
<proteinExistence type="predicted"/>
<dbReference type="Proteomes" id="UP000005756">
    <property type="component" value="Unassembled WGS sequence"/>
</dbReference>
<evidence type="ECO:0000313" key="2">
    <source>
        <dbReference type="Proteomes" id="UP000005756"/>
    </source>
</evidence>